<protein>
    <submittedName>
        <fullName evidence="2">Putative peroxidase-related enzyme</fullName>
    </submittedName>
</protein>
<dbReference type="Gene3D" id="1.20.1290.10">
    <property type="entry name" value="AhpD-like"/>
    <property type="match status" value="1"/>
</dbReference>
<sequence length="229" mass="24055">MDMDNDLSGPPAGEGPHVPGAGNASPGPVSTSFLSLPERSDEAERLYAHDLADHGFVMNLSRVWAHVPEAHDALFGLLAEMVSVAGLTFRQRGVLVTSTARSRGDSYCSLAWGARLAAAAGDDVAEAVLAAEDAELDATDRALAQWARAVATDPNAITAADVEPLRRAGFDDRQIFAITTFVALRLAFSTVNDALGAQPDRQLVDDAPAVVREGISWGREPAAHPSATS</sequence>
<dbReference type="GO" id="GO:0004601">
    <property type="term" value="F:peroxidase activity"/>
    <property type="evidence" value="ECO:0007669"/>
    <property type="project" value="UniProtKB-KW"/>
</dbReference>
<evidence type="ECO:0000256" key="1">
    <source>
        <dbReference type="SAM" id="MobiDB-lite"/>
    </source>
</evidence>
<dbReference type="EMBL" id="VFPM01000001">
    <property type="protein sequence ID" value="TQM64268.1"/>
    <property type="molecule type" value="Genomic_DNA"/>
</dbReference>
<organism evidence="2 3">
    <name type="scientific">Humibacillus xanthopallidus</name>
    <dbReference type="NCBI Taxonomy" id="412689"/>
    <lineage>
        <taxon>Bacteria</taxon>
        <taxon>Bacillati</taxon>
        <taxon>Actinomycetota</taxon>
        <taxon>Actinomycetes</taxon>
        <taxon>Micrococcales</taxon>
        <taxon>Intrasporangiaceae</taxon>
        <taxon>Humibacillus</taxon>
    </lineage>
</organism>
<reference evidence="2 3" key="1">
    <citation type="submission" date="2019-06" db="EMBL/GenBank/DDBJ databases">
        <title>Genome sequencing of plant associated microbes to promote plant fitness in Sorghum bicolor and Oryza sativa.</title>
        <authorList>
            <person name="Coleman-Derr D."/>
        </authorList>
    </citation>
    <scope>NUCLEOTIDE SEQUENCE [LARGE SCALE GENOMIC DNA]</scope>
    <source>
        <strain evidence="2 3">KV-663</strain>
    </source>
</reference>
<dbReference type="InterPro" id="IPR029032">
    <property type="entry name" value="AhpD-like"/>
</dbReference>
<dbReference type="Proteomes" id="UP000316747">
    <property type="component" value="Unassembled WGS sequence"/>
</dbReference>
<keyword evidence="3" id="KW-1185">Reference proteome</keyword>
<comment type="caution">
    <text evidence="2">The sequence shown here is derived from an EMBL/GenBank/DDBJ whole genome shotgun (WGS) entry which is preliminary data.</text>
</comment>
<proteinExistence type="predicted"/>
<evidence type="ECO:0000313" key="3">
    <source>
        <dbReference type="Proteomes" id="UP000316747"/>
    </source>
</evidence>
<dbReference type="SUPFAM" id="SSF69118">
    <property type="entry name" value="AhpD-like"/>
    <property type="match status" value="1"/>
</dbReference>
<dbReference type="AlphaFoldDB" id="A0A543I105"/>
<evidence type="ECO:0000313" key="2">
    <source>
        <dbReference type="EMBL" id="TQM64268.1"/>
    </source>
</evidence>
<keyword evidence="2" id="KW-0575">Peroxidase</keyword>
<dbReference type="PANTHER" id="PTHR35446:SF2">
    <property type="entry name" value="CARBOXYMUCONOLACTONE DECARBOXYLASE-LIKE DOMAIN-CONTAINING PROTEIN"/>
    <property type="match status" value="1"/>
</dbReference>
<dbReference type="PANTHER" id="PTHR35446">
    <property type="entry name" value="SI:CH211-175M2.5"/>
    <property type="match status" value="1"/>
</dbReference>
<name>A0A543I105_9MICO</name>
<feature type="region of interest" description="Disordered" evidence="1">
    <location>
        <begin position="1"/>
        <end position="34"/>
    </location>
</feature>
<gene>
    <name evidence="2" type="ORF">FBY41_0634</name>
</gene>
<keyword evidence="2" id="KW-0560">Oxidoreductase</keyword>
<accession>A0A543I105</accession>